<gene>
    <name evidence="2" type="ordered locus">GFO_1674</name>
</gene>
<dbReference type="HOGENOM" id="CLU_2897873_0_0_10"/>
<dbReference type="AlphaFoldDB" id="A0M200"/>
<reference evidence="2 3" key="1">
    <citation type="journal article" date="2006" name="Environ. Microbiol.">
        <title>Whole genome analysis of the marine Bacteroidetes'Gramella forsetii' reveals adaptations to degradation of polymeric organic matter.</title>
        <authorList>
            <person name="Bauer M."/>
            <person name="Kube M."/>
            <person name="Teeling H."/>
            <person name="Richter M."/>
            <person name="Lombardot T."/>
            <person name="Allers E."/>
            <person name="Wuerdemann C.A."/>
            <person name="Quast C."/>
            <person name="Kuhl H."/>
            <person name="Knaust F."/>
            <person name="Woebken D."/>
            <person name="Bischof K."/>
            <person name="Mussmann M."/>
            <person name="Choudhuri J.V."/>
            <person name="Meyer F."/>
            <person name="Reinhardt R."/>
            <person name="Amann R.I."/>
            <person name="Gloeckner F.O."/>
        </authorList>
    </citation>
    <scope>NUCLEOTIDE SEQUENCE [LARGE SCALE GENOMIC DNA]</scope>
    <source>
        <strain evidence="2 3">KT0803</strain>
    </source>
</reference>
<protein>
    <submittedName>
        <fullName evidence="2">Uncharacterized protein</fullName>
    </submittedName>
</protein>
<sequence length="62" mass="7295">MAIQFLDFVTSRPNRILNLIFFPLPSLLMLIIEINDNSIILKIKMVDFKKKQETNPSLQGWF</sequence>
<dbReference type="KEGG" id="gfo:GFO_1674"/>
<evidence type="ECO:0000256" key="1">
    <source>
        <dbReference type="SAM" id="Phobius"/>
    </source>
</evidence>
<name>A0M200_CHRFK</name>
<accession>A0M200</accession>
<evidence type="ECO:0000313" key="3">
    <source>
        <dbReference type="Proteomes" id="UP000000755"/>
    </source>
</evidence>
<dbReference type="Proteomes" id="UP000000755">
    <property type="component" value="Chromosome"/>
</dbReference>
<organism evidence="2 3">
    <name type="scientific">Christiangramia forsetii (strain DSM 17595 / CGMCC 1.15422 / KT0803)</name>
    <name type="common">Gramella forsetii</name>
    <dbReference type="NCBI Taxonomy" id="411154"/>
    <lineage>
        <taxon>Bacteria</taxon>
        <taxon>Pseudomonadati</taxon>
        <taxon>Bacteroidota</taxon>
        <taxon>Flavobacteriia</taxon>
        <taxon>Flavobacteriales</taxon>
        <taxon>Flavobacteriaceae</taxon>
        <taxon>Christiangramia</taxon>
    </lineage>
</organism>
<keyword evidence="1" id="KW-0472">Membrane</keyword>
<dbReference type="EMBL" id="CU207366">
    <property type="protein sequence ID" value="CAL66645.1"/>
    <property type="molecule type" value="Genomic_DNA"/>
</dbReference>
<evidence type="ECO:0000313" key="2">
    <source>
        <dbReference type="EMBL" id="CAL66645.1"/>
    </source>
</evidence>
<dbReference type="STRING" id="411154.GFO_1674"/>
<proteinExistence type="predicted"/>
<feature type="transmembrane region" description="Helical" evidence="1">
    <location>
        <begin position="16"/>
        <end position="35"/>
    </location>
</feature>
<keyword evidence="1" id="KW-0812">Transmembrane</keyword>
<keyword evidence="1" id="KW-1133">Transmembrane helix</keyword>